<keyword evidence="8" id="KW-1185">Reference proteome</keyword>
<keyword evidence="1" id="KW-0521">NADP</keyword>
<evidence type="ECO:0000256" key="4">
    <source>
        <dbReference type="ARBA" id="ARBA00048009"/>
    </source>
</evidence>
<dbReference type="SMART" id="SM00822">
    <property type="entry name" value="PKS_KR"/>
    <property type="match status" value="1"/>
</dbReference>
<dbReference type="PANTHER" id="PTHR43296">
    <property type="entry name" value="PEROXISOMAL 2,4-DIENOYL-COA REDUCTASE"/>
    <property type="match status" value="1"/>
</dbReference>
<name>A0ABQ6M876_9STRA</name>
<evidence type="ECO:0000256" key="3">
    <source>
        <dbReference type="ARBA" id="ARBA00026117"/>
    </source>
</evidence>
<accession>A0ABQ6M876</accession>
<gene>
    <name evidence="7" type="ORF">TeGR_g12120</name>
</gene>
<dbReference type="InterPro" id="IPR002347">
    <property type="entry name" value="SDR_fam"/>
</dbReference>
<dbReference type="EC" id="1.3.1.124" evidence="3"/>
<organism evidence="7 8">
    <name type="scientific">Tetraparma gracilis</name>
    <dbReference type="NCBI Taxonomy" id="2962635"/>
    <lineage>
        <taxon>Eukaryota</taxon>
        <taxon>Sar</taxon>
        <taxon>Stramenopiles</taxon>
        <taxon>Ochrophyta</taxon>
        <taxon>Bolidophyceae</taxon>
        <taxon>Parmales</taxon>
        <taxon>Triparmaceae</taxon>
        <taxon>Tetraparma</taxon>
    </lineage>
</organism>
<dbReference type="EMBL" id="BRYB01000051">
    <property type="protein sequence ID" value="GMI21491.1"/>
    <property type="molecule type" value="Genomic_DNA"/>
</dbReference>
<comment type="catalytic activity">
    <reaction evidence="5">
        <text>a (2E,4Z)-dienoyl-CoA + NADPH + H(+) = a 4,5-saturated-(3E)-enoyl-CoA + NADP(+)</text>
        <dbReference type="Rhea" id="RHEA:61892"/>
        <dbReference type="ChEBI" id="CHEBI:15378"/>
        <dbReference type="ChEBI" id="CHEBI:57783"/>
        <dbReference type="ChEBI" id="CHEBI:58349"/>
        <dbReference type="ChEBI" id="CHEBI:85099"/>
        <dbReference type="ChEBI" id="CHEBI:85493"/>
        <dbReference type="EC" id="1.3.1.124"/>
    </reaction>
</comment>
<comment type="caution">
    <text evidence="7">The sequence shown here is derived from an EMBL/GenBank/DDBJ whole genome shotgun (WGS) entry which is preliminary data.</text>
</comment>
<keyword evidence="2" id="KW-0560">Oxidoreductase</keyword>
<evidence type="ECO:0000256" key="2">
    <source>
        <dbReference type="ARBA" id="ARBA00023002"/>
    </source>
</evidence>
<dbReference type="Pfam" id="PF13561">
    <property type="entry name" value="adh_short_C2"/>
    <property type="match status" value="1"/>
</dbReference>
<evidence type="ECO:0000259" key="6">
    <source>
        <dbReference type="SMART" id="SM00822"/>
    </source>
</evidence>
<dbReference type="InterPro" id="IPR036291">
    <property type="entry name" value="NAD(P)-bd_dom_sf"/>
</dbReference>
<dbReference type="PANTHER" id="PTHR43296:SF2">
    <property type="entry name" value="PEROXISOMAL 2,4-DIENOYL-COA REDUCTASE [(3E)-ENOYL-COA-PRODUCING]"/>
    <property type="match status" value="1"/>
</dbReference>
<evidence type="ECO:0000256" key="1">
    <source>
        <dbReference type="ARBA" id="ARBA00022857"/>
    </source>
</evidence>
<dbReference type="InterPro" id="IPR045017">
    <property type="entry name" value="DECR2-like"/>
</dbReference>
<dbReference type="SUPFAM" id="SSF51735">
    <property type="entry name" value="NAD(P)-binding Rossmann-fold domains"/>
    <property type="match status" value="1"/>
</dbReference>
<dbReference type="Proteomes" id="UP001165060">
    <property type="component" value="Unassembled WGS sequence"/>
</dbReference>
<reference evidence="7 8" key="1">
    <citation type="journal article" date="2023" name="Commun. Biol.">
        <title>Genome analysis of Parmales, the sister group of diatoms, reveals the evolutionary specialization of diatoms from phago-mixotrophs to photoautotrophs.</title>
        <authorList>
            <person name="Ban H."/>
            <person name="Sato S."/>
            <person name="Yoshikawa S."/>
            <person name="Yamada K."/>
            <person name="Nakamura Y."/>
            <person name="Ichinomiya M."/>
            <person name="Sato N."/>
            <person name="Blanc-Mathieu R."/>
            <person name="Endo H."/>
            <person name="Kuwata A."/>
            <person name="Ogata H."/>
        </authorList>
    </citation>
    <scope>NUCLEOTIDE SEQUENCE [LARGE SCALE GENOMIC DNA]</scope>
</reference>
<evidence type="ECO:0000256" key="5">
    <source>
        <dbReference type="ARBA" id="ARBA00048340"/>
    </source>
</evidence>
<sequence>MSLPSPFLATALSHEVCIVTGASGEGICLTIARCLLEHGAVGVVICGRREQVLRQSAASLVAECCPAQPERVAYRVCDVRSPDACHRLVEFTVGKYGRLTTVVNGAAGNFLSTARNLSPNGFKTVMEIDVCGTFNMCHAAFKALSSAASAPGSPMSKIVNISATLQYGATHYQVHASAAKAAIDSMTRTLALEWGAHGIRVNGVAPGPIAGTPGLTKLAGGALDAGALEEMVAEVIPLGRMGEKRDIGTVVVFLCCNGSGSAYVSGETIVCDGGAWLWKPAIVEADMVDAISRTLEKKKSKL</sequence>
<dbReference type="PRINTS" id="PR00081">
    <property type="entry name" value="GDHRDH"/>
</dbReference>
<comment type="catalytic activity">
    <reaction evidence="4">
        <text>a (2E,4E)-dienoyl-CoA + NADPH + H(+) = a 4,5-saturated-(3E)-enoyl-CoA + NADP(+)</text>
        <dbReference type="Rhea" id="RHEA:45912"/>
        <dbReference type="ChEBI" id="CHEBI:15378"/>
        <dbReference type="ChEBI" id="CHEBI:57783"/>
        <dbReference type="ChEBI" id="CHEBI:58349"/>
        <dbReference type="ChEBI" id="CHEBI:85101"/>
        <dbReference type="ChEBI" id="CHEBI:85493"/>
        <dbReference type="EC" id="1.3.1.124"/>
    </reaction>
</comment>
<protein>
    <recommendedName>
        <fullName evidence="3">2,4-dienoyl-CoA reductase [(3E)-enoyl-CoA-producing]</fullName>
        <ecNumber evidence="3">1.3.1.124</ecNumber>
    </recommendedName>
</protein>
<proteinExistence type="predicted"/>
<evidence type="ECO:0000313" key="8">
    <source>
        <dbReference type="Proteomes" id="UP001165060"/>
    </source>
</evidence>
<feature type="domain" description="Ketoreductase" evidence="6">
    <location>
        <begin position="15"/>
        <end position="186"/>
    </location>
</feature>
<dbReference type="Gene3D" id="3.40.50.720">
    <property type="entry name" value="NAD(P)-binding Rossmann-like Domain"/>
    <property type="match status" value="1"/>
</dbReference>
<dbReference type="InterPro" id="IPR057326">
    <property type="entry name" value="KR_dom"/>
</dbReference>
<evidence type="ECO:0000313" key="7">
    <source>
        <dbReference type="EMBL" id="GMI21491.1"/>
    </source>
</evidence>